<evidence type="ECO:0008006" key="6">
    <source>
        <dbReference type="Google" id="ProtNLM"/>
    </source>
</evidence>
<dbReference type="PANTHER" id="PTHR44943">
    <property type="entry name" value="CELLULOSE SYNTHASE OPERON PROTEIN C"/>
    <property type="match status" value="1"/>
</dbReference>
<evidence type="ECO:0000313" key="5">
    <source>
        <dbReference type="Proteomes" id="UP000683925"/>
    </source>
</evidence>
<keyword evidence="5" id="KW-1185">Reference proteome</keyword>
<evidence type="ECO:0000313" key="4">
    <source>
        <dbReference type="EMBL" id="CAD8214287.1"/>
    </source>
</evidence>
<dbReference type="PROSITE" id="PS50005">
    <property type="entry name" value="TPR"/>
    <property type="match status" value="1"/>
</dbReference>
<proteinExistence type="predicted"/>
<dbReference type="EMBL" id="CAJJDP010000177">
    <property type="protein sequence ID" value="CAD8214287.1"/>
    <property type="molecule type" value="Genomic_DNA"/>
</dbReference>
<keyword evidence="2 3" id="KW-0802">TPR repeat</keyword>
<dbReference type="PANTHER" id="PTHR44943:SF4">
    <property type="entry name" value="TPR REPEAT-CONTAINING PROTEIN MJ0798"/>
    <property type="match status" value="1"/>
</dbReference>
<reference evidence="4" key="1">
    <citation type="submission" date="2021-01" db="EMBL/GenBank/DDBJ databases">
        <authorList>
            <consortium name="Genoscope - CEA"/>
            <person name="William W."/>
        </authorList>
    </citation>
    <scope>NUCLEOTIDE SEQUENCE</scope>
</reference>
<evidence type="ECO:0000256" key="1">
    <source>
        <dbReference type="ARBA" id="ARBA00022737"/>
    </source>
</evidence>
<dbReference type="Proteomes" id="UP000683925">
    <property type="component" value="Unassembled WGS sequence"/>
</dbReference>
<dbReference type="AlphaFoldDB" id="A0A8S1YNX4"/>
<evidence type="ECO:0000256" key="2">
    <source>
        <dbReference type="ARBA" id="ARBA00022803"/>
    </source>
</evidence>
<accession>A0A8S1YNX4</accession>
<dbReference type="InterPro" id="IPR051685">
    <property type="entry name" value="Ycf3/AcsC/BcsC/TPR_MFPF"/>
</dbReference>
<protein>
    <recommendedName>
        <fullName evidence="6">Tetratricopeptide repeat protein</fullName>
    </recommendedName>
</protein>
<gene>
    <name evidence="4" type="ORF">POCTA_138.1.T1730009</name>
</gene>
<dbReference type="InterPro" id="IPR019734">
    <property type="entry name" value="TPR_rpt"/>
</dbReference>
<dbReference type="Pfam" id="PF13181">
    <property type="entry name" value="TPR_8"/>
    <property type="match status" value="2"/>
</dbReference>
<dbReference type="SMART" id="SM00028">
    <property type="entry name" value="TPR"/>
    <property type="match status" value="2"/>
</dbReference>
<evidence type="ECO:0000256" key="3">
    <source>
        <dbReference type="PROSITE-ProRule" id="PRU00339"/>
    </source>
</evidence>
<name>A0A8S1YNX4_PAROT</name>
<organism evidence="4 5">
    <name type="scientific">Paramecium octaurelia</name>
    <dbReference type="NCBI Taxonomy" id="43137"/>
    <lineage>
        <taxon>Eukaryota</taxon>
        <taxon>Sar</taxon>
        <taxon>Alveolata</taxon>
        <taxon>Ciliophora</taxon>
        <taxon>Intramacronucleata</taxon>
        <taxon>Oligohymenophorea</taxon>
        <taxon>Peniculida</taxon>
        <taxon>Parameciidae</taxon>
        <taxon>Paramecium</taxon>
    </lineage>
</organism>
<feature type="repeat" description="TPR" evidence="3">
    <location>
        <begin position="35"/>
        <end position="68"/>
    </location>
</feature>
<comment type="caution">
    <text evidence="4">The sequence shown here is derived from an EMBL/GenBank/DDBJ whole genome shotgun (WGS) entry which is preliminary data.</text>
</comment>
<sequence length="204" mass="23895">MYIQIRQIQNSYECYNKAIAFNPILILHGIIKGIKFDYFYFGLALQQLKQYQDAILCFVKATFINPKNEYAWKNQVYNLSIYFFFRYNLNCLNKYKEAIVSCEKAISLNPNNDHAIVYKGLIFLKLGFALIQKLHKIPLYQLKKYQEALLCYNTALSGSVHHMKLKLKADSLKLLIEILAIFELGLKSQAKFLFCCFTSRITRI</sequence>
<keyword evidence="1" id="KW-0677">Repeat</keyword>